<sequence length="591" mass="60556">MAFGVRRGGYVGRDAKASARRRAARSLISAVATVALGTGLLAGGAHAQAAVGRGAPPVPRTASVPVSPIVSDYRKPVPMSSRKGAVPVWPAGSADALLTAAQPSGGLGSAGAAALHAGPAAAPVRAGALPVWIARSAGAWAGGPVSARVSIAPRTAAGKAGVNGVLMSLARTDGASAPAPVHVTLSYAQFQDAFGGDWDARLALVALPACALTTPGVAACRTQTPVRFTNELKTHTVEADVALSGSTRPVARSSATVAGAQSRRAAAPAMVIGLTSTTSSDAGGGGGDFTATSLKPSGSWQAGGSADAFTWSYPVPVPAVPGGLAPKVQLSYNSQAQDGLTSSTNNQASNVGDGWSLPQSYIERSYQSCHQNPTGTTQTYDNCWSSNNTLTISLNGSTSTLVKDDLTGAYHPANDSNELIQFKTGAPNGAHNGEYWVVTTTDGTQYYFGQNQLPGFASGDAITNSVWTEPVYSTASGQPCYNTTFANSWCQQAYRWNLDYVVDTHSDAISYWYSTETNYYAMDQGATAPAASAYTRGGYLSQIKYGQRAGQVYTTTPAGEVSFTVNGRCDTSATGCATSGISGSTSSWPDV</sequence>
<dbReference type="AlphaFoldDB" id="A0A8J7WW29"/>
<comment type="caution">
    <text evidence="1">The sequence shown here is derived from an EMBL/GenBank/DDBJ whole genome shotgun (WGS) entry which is preliminary data.</text>
</comment>
<dbReference type="EMBL" id="JAGSXH010000238">
    <property type="protein sequence ID" value="MBS2966962.1"/>
    <property type="molecule type" value="Genomic_DNA"/>
</dbReference>
<protein>
    <submittedName>
        <fullName evidence="1">Uncharacterized protein</fullName>
    </submittedName>
</protein>
<feature type="non-terminal residue" evidence="1">
    <location>
        <position position="591"/>
    </location>
</feature>
<name>A0A8J7WW29_9ACTN</name>
<organism evidence="1 2">
    <name type="scientific">Actinocrinis puniceicyclus</name>
    <dbReference type="NCBI Taxonomy" id="977794"/>
    <lineage>
        <taxon>Bacteria</taxon>
        <taxon>Bacillati</taxon>
        <taxon>Actinomycetota</taxon>
        <taxon>Actinomycetes</taxon>
        <taxon>Catenulisporales</taxon>
        <taxon>Actinospicaceae</taxon>
        <taxon>Actinocrinis</taxon>
    </lineage>
</organism>
<evidence type="ECO:0000313" key="2">
    <source>
        <dbReference type="Proteomes" id="UP000677913"/>
    </source>
</evidence>
<gene>
    <name evidence="1" type="ORF">KGA66_28270</name>
</gene>
<keyword evidence="2" id="KW-1185">Reference proteome</keyword>
<accession>A0A8J7WW29</accession>
<dbReference type="Proteomes" id="UP000677913">
    <property type="component" value="Unassembled WGS sequence"/>
</dbReference>
<evidence type="ECO:0000313" key="1">
    <source>
        <dbReference type="EMBL" id="MBS2966962.1"/>
    </source>
</evidence>
<proteinExistence type="predicted"/>
<reference evidence="1" key="1">
    <citation type="submission" date="2021-04" db="EMBL/GenBank/DDBJ databases">
        <title>Genome based classification of Actinospica acidithermotolerans sp. nov., an actinobacterium isolated from an Indonesian hot spring.</title>
        <authorList>
            <person name="Kusuma A.B."/>
            <person name="Putra K.E."/>
            <person name="Nafisah S."/>
            <person name="Loh J."/>
            <person name="Nouioui I."/>
            <person name="Goodfellow M."/>
        </authorList>
    </citation>
    <scope>NUCLEOTIDE SEQUENCE</scope>
    <source>
        <strain evidence="1">DSM 45618</strain>
    </source>
</reference>